<dbReference type="InterPro" id="IPR011059">
    <property type="entry name" value="Metal-dep_hydrolase_composite"/>
</dbReference>
<dbReference type="Gene3D" id="2.30.40.10">
    <property type="entry name" value="Urease, subunit C, domain 1"/>
    <property type="match status" value="1"/>
</dbReference>
<feature type="domain" description="Amidohydrolase-related" evidence="1">
    <location>
        <begin position="80"/>
        <end position="430"/>
    </location>
</feature>
<dbReference type="Proteomes" id="UP000526501">
    <property type="component" value="Unassembled WGS sequence"/>
</dbReference>
<name>A0A7X1E786_9BACT</name>
<dbReference type="PANTHER" id="PTHR43135">
    <property type="entry name" value="ALPHA-D-RIBOSE 1-METHYLPHOSPHONATE 5-TRIPHOSPHATE DIPHOSPHATASE"/>
    <property type="match status" value="1"/>
</dbReference>
<dbReference type="Gene3D" id="3.30.110.90">
    <property type="entry name" value="Amidohydrolase"/>
    <property type="match status" value="1"/>
</dbReference>
<evidence type="ECO:0000313" key="3">
    <source>
        <dbReference type="Proteomes" id="UP000526501"/>
    </source>
</evidence>
<keyword evidence="2" id="KW-0378">Hydrolase</keyword>
<dbReference type="PANTHER" id="PTHR43135:SF3">
    <property type="entry name" value="ALPHA-D-RIBOSE 1-METHYLPHOSPHONATE 5-TRIPHOSPHATE DIPHOSPHATASE"/>
    <property type="match status" value="1"/>
</dbReference>
<dbReference type="SUPFAM" id="SSF51556">
    <property type="entry name" value="Metallo-dependent hydrolases"/>
    <property type="match status" value="1"/>
</dbReference>
<gene>
    <name evidence="2" type="ORF">H5P27_02610</name>
</gene>
<sequence length="471" mass="51678">MLTKSLLSLALILSLGPVTIISADSLLIKDVSLISMADEVAEAKFGYSVLIENGMIVQVGPSQEIVAPENSEILKGNGLFLLPGLIDMHVHVWGPADLKAYPAFGVTTVRNMSGMPFHLEAAKMIAAGEMVGPRLITTGPIVNSPGPNAQLNHKLIHTAEEARAEARAQKEKGYDLIKVYSNLNREAYEALVEEAELLGMKLTGHTPEGFRDEGIPYEKPFRIHFDEILEDHFQCIEHMESIVWHALRDDLDVEKLEALAAKIADEGAVITPTLVAHENLLRVAASQGEYLKRPNVDFLNPFINSFEQMVFRRWSKQPRDTRIEFSEFYLKATKVFQDHEIPLVAGSDAGIFTNIPGDALLQELELLDKAGLTPEQILKTTTTTAAEALGLSDSIGKILPGFDADLILVKGNPLANIEHLRDLSAVILHGELYDAAGIERLKSEAREASFEATQQRVLEALAAQGTPIPEM</sequence>
<dbReference type="RefSeq" id="WP_185658816.1">
    <property type="nucleotide sequence ID" value="NZ_CAWPOO010000005.1"/>
</dbReference>
<evidence type="ECO:0000313" key="2">
    <source>
        <dbReference type="EMBL" id="MBC2604926.1"/>
    </source>
</evidence>
<dbReference type="InterPro" id="IPR006680">
    <property type="entry name" value="Amidohydro-rel"/>
</dbReference>
<dbReference type="EMBL" id="JACHVC010000005">
    <property type="protein sequence ID" value="MBC2604926.1"/>
    <property type="molecule type" value="Genomic_DNA"/>
</dbReference>
<keyword evidence="3" id="KW-1185">Reference proteome</keyword>
<dbReference type="AlphaFoldDB" id="A0A7X1E786"/>
<dbReference type="InterPro" id="IPR032466">
    <property type="entry name" value="Metal_Hydrolase"/>
</dbReference>
<organism evidence="2 3">
    <name type="scientific">Pelagicoccus albus</name>
    <dbReference type="NCBI Taxonomy" id="415222"/>
    <lineage>
        <taxon>Bacteria</taxon>
        <taxon>Pseudomonadati</taxon>
        <taxon>Verrucomicrobiota</taxon>
        <taxon>Opitutia</taxon>
        <taxon>Puniceicoccales</taxon>
        <taxon>Pelagicoccaceae</taxon>
        <taxon>Pelagicoccus</taxon>
    </lineage>
</organism>
<proteinExistence type="predicted"/>
<reference evidence="2 3" key="1">
    <citation type="submission" date="2020-07" db="EMBL/GenBank/DDBJ databases">
        <authorList>
            <person name="Feng X."/>
        </authorList>
    </citation>
    <scope>NUCLEOTIDE SEQUENCE [LARGE SCALE GENOMIC DNA]</scope>
    <source>
        <strain evidence="2 3">JCM23202</strain>
    </source>
</reference>
<accession>A0A7X1E786</accession>
<dbReference type="GO" id="GO:0016810">
    <property type="term" value="F:hydrolase activity, acting on carbon-nitrogen (but not peptide) bonds"/>
    <property type="evidence" value="ECO:0007669"/>
    <property type="project" value="InterPro"/>
</dbReference>
<dbReference type="SUPFAM" id="SSF51338">
    <property type="entry name" value="Composite domain of metallo-dependent hydrolases"/>
    <property type="match status" value="1"/>
</dbReference>
<comment type="caution">
    <text evidence="2">The sequence shown here is derived from an EMBL/GenBank/DDBJ whole genome shotgun (WGS) entry which is preliminary data.</text>
</comment>
<evidence type="ECO:0000259" key="1">
    <source>
        <dbReference type="Pfam" id="PF01979"/>
    </source>
</evidence>
<dbReference type="Gene3D" id="1.20.58.520">
    <property type="entry name" value="Amidohydrolase"/>
    <property type="match status" value="1"/>
</dbReference>
<dbReference type="InterPro" id="IPR051781">
    <property type="entry name" value="Metallo-dep_Hydrolase"/>
</dbReference>
<dbReference type="Gene3D" id="3.40.50.10910">
    <property type="entry name" value="Amidohydrolase"/>
    <property type="match status" value="1"/>
</dbReference>
<protein>
    <submittedName>
        <fullName evidence="2">Amidohydrolase family protein</fullName>
    </submittedName>
</protein>
<dbReference type="Pfam" id="PF01979">
    <property type="entry name" value="Amidohydro_1"/>
    <property type="match status" value="1"/>
</dbReference>